<dbReference type="GO" id="GO:0003677">
    <property type="term" value="F:DNA binding"/>
    <property type="evidence" value="ECO:0007669"/>
    <property type="project" value="UniProtKB-KW"/>
</dbReference>
<evidence type="ECO:0000313" key="13">
    <source>
        <dbReference type="Proteomes" id="UP000184444"/>
    </source>
</evidence>
<gene>
    <name evidence="12" type="ORF">SAMN05444389_102184</name>
</gene>
<dbReference type="STRING" id="53463.SAMN05444389_102184"/>
<evidence type="ECO:0000259" key="11">
    <source>
        <dbReference type="PROSITE" id="PS51194"/>
    </source>
</evidence>
<dbReference type="InterPro" id="IPR047112">
    <property type="entry name" value="RecG/Mfd"/>
</dbReference>
<dbReference type="Pfam" id="PF00270">
    <property type="entry name" value="DEAD"/>
    <property type="match status" value="1"/>
</dbReference>
<keyword evidence="1" id="KW-0547">Nucleotide-binding</keyword>
<dbReference type="AlphaFoldDB" id="A0A1M7ELL5"/>
<keyword evidence="2" id="KW-0227">DNA damage</keyword>
<dbReference type="Gene3D" id="3.40.50.300">
    <property type="entry name" value="P-loop containing nucleotide triphosphate hydrolases"/>
    <property type="match status" value="2"/>
</dbReference>
<organism evidence="12 13">
    <name type="scientific">Paracoccus solventivorans</name>
    <dbReference type="NCBI Taxonomy" id="53463"/>
    <lineage>
        <taxon>Bacteria</taxon>
        <taxon>Pseudomonadati</taxon>
        <taxon>Pseudomonadota</taxon>
        <taxon>Alphaproteobacteria</taxon>
        <taxon>Rhodobacterales</taxon>
        <taxon>Paracoccaceae</taxon>
        <taxon>Paracoccus</taxon>
    </lineage>
</organism>
<dbReference type="InterPro" id="IPR011545">
    <property type="entry name" value="DEAD/DEAH_box_helicase_dom"/>
</dbReference>
<dbReference type="InterPro" id="IPR045562">
    <property type="entry name" value="RecG_dom3_C"/>
</dbReference>
<evidence type="ECO:0000256" key="6">
    <source>
        <dbReference type="ARBA" id="ARBA00023125"/>
    </source>
</evidence>
<keyword evidence="5" id="KW-0067">ATP-binding</keyword>
<evidence type="ECO:0000259" key="10">
    <source>
        <dbReference type="PROSITE" id="PS51192"/>
    </source>
</evidence>
<dbReference type="InterPro" id="IPR012340">
    <property type="entry name" value="NA-bd_OB-fold"/>
</dbReference>
<dbReference type="InterPro" id="IPR027417">
    <property type="entry name" value="P-loop_NTPase"/>
</dbReference>
<evidence type="ECO:0000256" key="9">
    <source>
        <dbReference type="SAM" id="MobiDB-lite"/>
    </source>
</evidence>
<dbReference type="Gene3D" id="2.40.50.140">
    <property type="entry name" value="Nucleic acid-binding proteins"/>
    <property type="match status" value="1"/>
</dbReference>
<dbReference type="Pfam" id="PF00271">
    <property type="entry name" value="Helicase_C"/>
    <property type="match status" value="1"/>
</dbReference>
<evidence type="ECO:0000313" key="12">
    <source>
        <dbReference type="EMBL" id="SHL92597.1"/>
    </source>
</evidence>
<keyword evidence="13" id="KW-1185">Reference proteome</keyword>
<accession>A0A1M7ELL5</accession>
<feature type="compositionally biased region" description="Pro residues" evidence="9">
    <location>
        <begin position="31"/>
        <end position="42"/>
    </location>
</feature>
<feature type="domain" description="Helicase ATP-binding" evidence="10">
    <location>
        <begin position="315"/>
        <end position="476"/>
    </location>
</feature>
<evidence type="ECO:0000256" key="1">
    <source>
        <dbReference type="ARBA" id="ARBA00022741"/>
    </source>
</evidence>
<keyword evidence="3" id="KW-0378">Hydrolase</keyword>
<dbReference type="NCBIfam" id="NF008165">
    <property type="entry name" value="PRK10917.1-3"/>
    <property type="match status" value="1"/>
</dbReference>
<dbReference type="NCBIfam" id="NF008164">
    <property type="entry name" value="PRK10917.1-2"/>
    <property type="match status" value="1"/>
</dbReference>
<keyword evidence="6" id="KW-0238">DNA-binding</keyword>
<dbReference type="InterPro" id="IPR001650">
    <property type="entry name" value="Helicase_C-like"/>
</dbReference>
<dbReference type="EMBL" id="FRCK01000002">
    <property type="protein sequence ID" value="SHL92597.1"/>
    <property type="molecule type" value="Genomic_DNA"/>
</dbReference>
<protein>
    <recommendedName>
        <fullName evidence="8">Probable DNA 3'-5' helicase RecG</fullName>
    </recommendedName>
</protein>
<evidence type="ECO:0000256" key="8">
    <source>
        <dbReference type="ARBA" id="ARBA00049819"/>
    </source>
</evidence>
<dbReference type="PANTHER" id="PTHR47964">
    <property type="entry name" value="ATP-DEPENDENT DNA HELICASE HOMOLOG RECG, CHLOROPLASTIC"/>
    <property type="match status" value="1"/>
</dbReference>
<dbReference type="SMART" id="SM00490">
    <property type="entry name" value="HELICc"/>
    <property type="match status" value="1"/>
</dbReference>
<feature type="domain" description="Helicase C-terminal" evidence="11">
    <location>
        <begin position="498"/>
        <end position="654"/>
    </location>
</feature>
<dbReference type="SUPFAM" id="SSF50249">
    <property type="entry name" value="Nucleic acid-binding proteins"/>
    <property type="match status" value="1"/>
</dbReference>
<dbReference type="CDD" id="cd04488">
    <property type="entry name" value="RecG_wedge_OBF"/>
    <property type="match status" value="1"/>
</dbReference>
<dbReference type="InterPro" id="IPR014001">
    <property type="entry name" value="Helicase_ATP-bd"/>
</dbReference>
<dbReference type="GO" id="GO:0005524">
    <property type="term" value="F:ATP binding"/>
    <property type="evidence" value="ECO:0007669"/>
    <property type="project" value="UniProtKB-KW"/>
</dbReference>
<dbReference type="Pfam" id="PF19833">
    <property type="entry name" value="RecG_dom3_C"/>
    <property type="match status" value="1"/>
</dbReference>
<keyword evidence="7" id="KW-0234">DNA repair</keyword>
<dbReference type="NCBIfam" id="NF008168">
    <property type="entry name" value="PRK10917.2-2"/>
    <property type="match status" value="1"/>
</dbReference>
<feature type="region of interest" description="Disordered" evidence="9">
    <location>
        <begin position="1"/>
        <end position="42"/>
    </location>
</feature>
<proteinExistence type="predicted"/>
<evidence type="ECO:0000256" key="5">
    <source>
        <dbReference type="ARBA" id="ARBA00022840"/>
    </source>
</evidence>
<evidence type="ECO:0000256" key="2">
    <source>
        <dbReference type="ARBA" id="ARBA00022763"/>
    </source>
</evidence>
<dbReference type="InterPro" id="IPR033454">
    <property type="entry name" value="RecG_wedge"/>
</dbReference>
<dbReference type="GO" id="GO:0016787">
    <property type="term" value="F:hydrolase activity"/>
    <property type="evidence" value="ECO:0007669"/>
    <property type="project" value="UniProtKB-KW"/>
</dbReference>
<keyword evidence="4 12" id="KW-0347">Helicase</keyword>
<dbReference type="PROSITE" id="PS51194">
    <property type="entry name" value="HELICASE_CTER"/>
    <property type="match status" value="1"/>
</dbReference>
<evidence type="ECO:0000256" key="3">
    <source>
        <dbReference type="ARBA" id="ARBA00022801"/>
    </source>
</evidence>
<dbReference type="SMART" id="SM00487">
    <property type="entry name" value="DEXDc"/>
    <property type="match status" value="1"/>
</dbReference>
<dbReference type="GO" id="GO:0006281">
    <property type="term" value="P:DNA repair"/>
    <property type="evidence" value="ECO:0007669"/>
    <property type="project" value="UniProtKB-KW"/>
</dbReference>
<dbReference type="Proteomes" id="UP000184444">
    <property type="component" value="Unassembled WGS sequence"/>
</dbReference>
<dbReference type="PANTHER" id="PTHR47964:SF1">
    <property type="entry name" value="ATP-DEPENDENT DNA HELICASE HOMOLOG RECG, CHLOROPLASTIC"/>
    <property type="match status" value="1"/>
</dbReference>
<evidence type="ECO:0000256" key="7">
    <source>
        <dbReference type="ARBA" id="ARBA00023204"/>
    </source>
</evidence>
<dbReference type="CDD" id="cd17992">
    <property type="entry name" value="DEXHc_RecG"/>
    <property type="match status" value="1"/>
</dbReference>
<dbReference type="GO" id="GO:0003678">
    <property type="term" value="F:DNA helicase activity"/>
    <property type="evidence" value="ECO:0007669"/>
    <property type="project" value="TreeGrafter"/>
</dbReference>
<dbReference type="SUPFAM" id="SSF52540">
    <property type="entry name" value="P-loop containing nucleoside triphosphate hydrolases"/>
    <property type="match status" value="2"/>
</dbReference>
<reference evidence="13" key="1">
    <citation type="submission" date="2016-11" db="EMBL/GenBank/DDBJ databases">
        <authorList>
            <person name="Varghese N."/>
            <person name="Submissions S."/>
        </authorList>
    </citation>
    <scope>NUCLEOTIDE SEQUENCE [LARGE SCALE GENOMIC DNA]</scope>
    <source>
        <strain evidence="13">DSM 6637</strain>
    </source>
</reference>
<name>A0A1M7ELL5_9RHOB</name>
<sequence length="728" mass="78467">MAGPATGADGQKPEAADLGATGLHDPAAAAPRPPPKGRPPILFPLFAGADTLPGVGPKAAEALESLAITRPRDLLFHLPAAGIARRHVAKLSDLRPPEIATVTVRVVRHHPPSGRGRPWRVLCSDDSGDLTLVFFHARQPWIESQLPVGATRVVSGKAELFDGLAQMVHPDHILTPSDPLPPEFEPVYPLAGSLTQRTVSRAVGAAIERAPPLPEWIEPSLLAQRLWPGWLEAVRAAHEPEGMDQLSARAPARERLAYDELLAHQMTLALVRRDRRRSAGRVTQGDGRLRERMLAALPWPPTGAQTRAVAEITADMASPQRMNRLLQGDVGSGKTLVAALALAAAAEAGGQGVLMAPTEILARQHLAGLQPLAEAAGLRIAVLTGRDKGEARETLLADLAAGRIDLLIGTHAVFQPGVEFADLRLAVIDEQHRFGVAQRLELAQKGLRPDMLVMTATPIPRSLALAQFGDMDLSVLDEKPPGRQPITTTALPDSRMEQVVARLDAALAQGARAYWVCPLVEESESVDLTAAEERFRQLRASFGERVRLVHGQMPPDARDAAMADFAQGRAQLLVATTVIEVGVNVPEATIMVIERAESFGLAQLHQLRGRVGRGSGASSCLLLYHEPLSDSGRRRLQILRETEDGFRIAEEDLMMRGAGDVIGTAQSGLPRFRVADLERQSELLALARQDARLLLEQDPALASKRGLAIRNLMWLLEQDRAIALMAAG</sequence>
<dbReference type="Pfam" id="PF17191">
    <property type="entry name" value="RecG_wedge"/>
    <property type="match status" value="1"/>
</dbReference>
<evidence type="ECO:0000256" key="4">
    <source>
        <dbReference type="ARBA" id="ARBA00022806"/>
    </source>
</evidence>
<dbReference type="PROSITE" id="PS51192">
    <property type="entry name" value="HELICASE_ATP_BIND_1"/>
    <property type="match status" value="1"/>
</dbReference>